<dbReference type="InterPro" id="IPR010987">
    <property type="entry name" value="Glutathione-S-Trfase_C-like"/>
</dbReference>
<dbReference type="CDD" id="cd00299">
    <property type="entry name" value="GST_C_family"/>
    <property type="match status" value="1"/>
</dbReference>
<dbReference type="Pfam" id="PF13410">
    <property type="entry name" value="GST_C_2"/>
    <property type="match status" value="1"/>
</dbReference>
<accession>A0ABS6BJB4</accession>
<name>A0ABS6BJB4_9SPHN</name>
<dbReference type="CDD" id="cd00570">
    <property type="entry name" value="GST_N_family"/>
    <property type="match status" value="1"/>
</dbReference>
<keyword evidence="4" id="KW-1185">Reference proteome</keyword>
<sequence>MELFGHPFSSYTWKALIPLYENGTNFTFRNVDPSEPGNYTELARRWPLAKFPLLVDGDRQIFETSAIIDYLEVFHPGAARMIPSDPWDAVKVRQLDRVLDNYVMNVAQVLVSNAMRPDEHRDTFGLGQAKDNLDKIYSWLDSHLAGRRWAVGDTFTLADCAAAPALFYSDWAHPILATHANLKAYRARLLARPSVKRCVEDARPYRRYFPLGAPDRD</sequence>
<dbReference type="SFLD" id="SFLDS00019">
    <property type="entry name" value="Glutathione_Transferase_(cytos"/>
    <property type="match status" value="1"/>
</dbReference>
<dbReference type="Pfam" id="PF13417">
    <property type="entry name" value="GST_N_3"/>
    <property type="match status" value="1"/>
</dbReference>
<evidence type="ECO:0000313" key="4">
    <source>
        <dbReference type="Proteomes" id="UP000776276"/>
    </source>
</evidence>
<dbReference type="SFLD" id="SFLDG00358">
    <property type="entry name" value="Main_(cytGST)"/>
    <property type="match status" value="1"/>
</dbReference>
<dbReference type="PANTHER" id="PTHR44051">
    <property type="entry name" value="GLUTATHIONE S-TRANSFERASE-RELATED"/>
    <property type="match status" value="1"/>
</dbReference>
<dbReference type="EMBL" id="JAHKRT010000003">
    <property type="protein sequence ID" value="MBU3077707.1"/>
    <property type="molecule type" value="Genomic_DNA"/>
</dbReference>
<reference evidence="3 4" key="1">
    <citation type="submission" date="2021-06" db="EMBL/GenBank/DDBJ databases">
        <title>Sphingomonas sp. XMGL2, whole genome shotgun sequencing project.</title>
        <authorList>
            <person name="Zhao G."/>
            <person name="Shen L."/>
        </authorList>
    </citation>
    <scope>NUCLEOTIDE SEQUENCE [LARGE SCALE GENOMIC DNA]</scope>
    <source>
        <strain evidence="3 4">XMGL2</strain>
    </source>
</reference>
<dbReference type="PROSITE" id="PS50404">
    <property type="entry name" value="GST_NTER"/>
    <property type="match status" value="1"/>
</dbReference>
<dbReference type="Proteomes" id="UP000776276">
    <property type="component" value="Unassembled WGS sequence"/>
</dbReference>
<gene>
    <name evidence="3" type="ORF">KOF26_07485</name>
</gene>
<dbReference type="PROSITE" id="PS50405">
    <property type="entry name" value="GST_CTER"/>
    <property type="match status" value="1"/>
</dbReference>
<comment type="caution">
    <text evidence="3">The sequence shown here is derived from an EMBL/GenBank/DDBJ whole genome shotgun (WGS) entry which is preliminary data.</text>
</comment>
<protein>
    <submittedName>
        <fullName evidence="3">Glutathione S-transferase family protein</fullName>
    </submittedName>
</protein>
<dbReference type="RefSeq" id="WP_216322629.1">
    <property type="nucleotide sequence ID" value="NZ_JAHKRT010000003.1"/>
</dbReference>
<feature type="domain" description="GST C-terminal" evidence="2">
    <location>
        <begin position="85"/>
        <end position="208"/>
    </location>
</feature>
<proteinExistence type="predicted"/>
<evidence type="ECO:0000313" key="3">
    <source>
        <dbReference type="EMBL" id="MBU3077707.1"/>
    </source>
</evidence>
<evidence type="ECO:0000259" key="2">
    <source>
        <dbReference type="PROSITE" id="PS50405"/>
    </source>
</evidence>
<evidence type="ECO:0000259" key="1">
    <source>
        <dbReference type="PROSITE" id="PS50404"/>
    </source>
</evidence>
<dbReference type="InterPro" id="IPR004045">
    <property type="entry name" value="Glutathione_S-Trfase_N"/>
</dbReference>
<organism evidence="3 4">
    <name type="scientific">Sphingomonas quercus</name>
    <dbReference type="NCBI Taxonomy" id="2842451"/>
    <lineage>
        <taxon>Bacteria</taxon>
        <taxon>Pseudomonadati</taxon>
        <taxon>Pseudomonadota</taxon>
        <taxon>Alphaproteobacteria</taxon>
        <taxon>Sphingomonadales</taxon>
        <taxon>Sphingomonadaceae</taxon>
        <taxon>Sphingomonas</taxon>
    </lineage>
</organism>
<dbReference type="PANTHER" id="PTHR44051:SF8">
    <property type="entry name" value="GLUTATHIONE S-TRANSFERASE GSTA"/>
    <property type="match status" value="1"/>
</dbReference>
<dbReference type="InterPro" id="IPR040079">
    <property type="entry name" value="Glutathione_S-Trfase"/>
</dbReference>
<feature type="domain" description="GST N-terminal" evidence="1">
    <location>
        <begin position="1"/>
        <end position="79"/>
    </location>
</feature>